<dbReference type="Proteomes" id="UP000276215">
    <property type="component" value="Unassembled WGS sequence"/>
</dbReference>
<evidence type="ECO:0000313" key="3">
    <source>
        <dbReference type="Proteomes" id="UP000276215"/>
    </source>
</evidence>
<evidence type="ECO:0000256" key="1">
    <source>
        <dbReference type="SAM" id="Phobius"/>
    </source>
</evidence>
<reference evidence="2 3" key="1">
    <citation type="journal article" date="2018" name="Nat. Ecol. Evol.">
        <title>Pezizomycetes genomes reveal the molecular basis of ectomycorrhizal truffle lifestyle.</title>
        <authorList>
            <person name="Murat C."/>
            <person name="Payen T."/>
            <person name="Noel B."/>
            <person name="Kuo A."/>
            <person name="Morin E."/>
            <person name="Chen J."/>
            <person name="Kohler A."/>
            <person name="Krizsan K."/>
            <person name="Balestrini R."/>
            <person name="Da Silva C."/>
            <person name="Montanini B."/>
            <person name="Hainaut M."/>
            <person name="Levati E."/>
            <person name="Barry K.W."/>
            <person name="Belfiori B."/>
            <person name="Cichocki N."/>
            <person name="Clum A."/>
            <person name="Dockter R.B."/>
            <person name="Fauchery L."/>
            <person name="Guy J."/>
            <person name="Iotti M."/>
            <person name="Le Tacon F."/>
            <person name="Lindquist E.A."/>
            <person name="Lipzen A."/>
            <person name="Malagnac F."/>
            <person name="Mello A."/>
            <person name="Molinier V."/>
            <person name="Miyauchi S."/>
            <person name="Poulain J."/>
            <person name="Riccioni C."/>
            <person name="Rubini A."/>
            <person name="Sitrit Y."/>
            <person name="Splivallo R."/>
            <person name="Traeger S."/>
            <person name="Wang M."/>
            <person name="Zifcakova L."/>
            <person name="Wipf D."/>
            <person name="Zambonelli A."/>
            <person name="Paolocci F."/>
            <person name="Nowrousian M."/>
            <person name="Ottonello S."/>
            <person name="Baldrian P."/>
            <person name="Spatafora J.W."/>
            <person name="Henrissat B."/>
            <person name="Nagy L.G."/>
            <person name="Aury J.M."/>
            <person name="Wincker P."/>
            <person name="Grigoriev I.V."/>
            <person name="Bonfante P."/>
            <person name="Martin F.M."/>
        </authorList>
    </citation>
    <scope>NUCLEOTIDE SEQUENCE [LARGE SCALE GENOMIC DNA]</scope>
    <source>
        <strain evidence="2 3">120613-1</strain>
    </source>
</reference>
<feature type="transmembrane region" description="Helical" evidence="1">
    <location>
        <begin position="89"/>
        <end position="108"/>
    </location>
</feature>
<evidence type="ECO:0008006" key="4">
    <source>
        <dbReference type="Google" id="ProtNLM"/>
    </source>
</evidence>
<evidence type="ECO:0000313" key="2">
    <source>
        <dbReference type="EMBL" id="RPB00749.1"/>
    </source>
</evidence>
<keyword evidence="3" id="KW-1185">Reference proteome</keyword>
<sequence>MVGGSFGERCWMLDDGWKGGWMVHRIAFLNNSSLVGIEIMLFCGVGVGEPLSKGMEGGKNEKTKKMRKAGRVLWSQSWSINWGKRKKGIIFFLEFCLVFCFCFFGVTFSCEG</sequence>
<dbReference type="AlphaFoldDB" id="A0A3N4JUN6"/>
<accession>A0A3N4JUN6</accession>
<keyword evidence="1" id="KW-1133">Transmembrane helix</keyword>
<name>A0A3N4JUN6_9PEZI</name>
<keyword evidence="1" id="KW-0472">Membrane</keyword>
<organism evidence="2 3">
    <name type="scientific">Choiromyces venosus 120613-1</name>
    <dbReference type="NCBI Taxonomy" id="1336337"/>
    <lineage>
        <taxon>Eukaryota</taxon>
        <taxon>Fungi</taxon>
        <taxon>Dikarya</taxon>
        <taxon>Ascomycota</taxon>
        <taxon>Pezizomycotina</taxon>
        <taxon>Pezizomycetes</taxon>
        <taxon>Pezizales</taxon>
        <taxon>Tuberaceae</taxon>
        <taxon>Choiromyces</taxon>
    </lineage>
</organism>
<keyword evidence="1" id="KW-0812">Transmembrane</keyword>
<protein>
    <recommendedName>
        <fullName evidence="4">Transmembrane protein</fullName>
    </recommendedName>
</protein>
<proteinExistence type="predicted"/>
<dbReference type="EMBL" id="ML120377">
    <property type="protein sequence ID" value="RPB00749.1"/>
    <property type="molecule type" value="Genomic_DNA"/>
</dbReference>
<gene>
    <name evidence="2" type="ORF">L873DRAFT_739617</name>
</gene>